<dbReference type="OrthoDB" id="6710891at2759"/>
<keyword evidence="2" id="KW-1003">Cell membrane</keyword>
<proteinExistence type="predicted"/>
<keyword evidence="8 11" id="KW-0675">Receptor</keyword>
<evidence type="ECO:0000256" key="9">
    <source>
        <dbReference type="ARBA" id="ARBA00023224"/>
    </source>
</evidence>
<dbReference type="PANTHER" id="PTHR21137">
    <property type="entry name" value="ODORANT RECEPTOR"/>
    <property type="match status" value="1"/>
</dbReference>
<dbReference type="Proteomes" id="UP000292052">
    <property type="component" value="Unassembled WGS sequence"/>
</dbReference>
<comment type="subcellular location">
    <subcellularLocation>
        <location evidence="1">Cell membrane</location>
        <topology evidence="1">Multi-pass membrane protein</topology>
    </subcellularLocation>
</comment>
<evidence type="ECO:0000313" key="12">
    <source>
        <dbReference type="Proteomes" id="UP000292052"/>
    </source>
</evidence>
<dbReference type="GO" id="GO:0004984">
    <property type="term" value="F:olfactory receptor activity"/>
    <property type="evidence" value="ECO:0007669"/>
    <property type="project" value="InterPro"/>
</dbReference>
<dbReference type="GO" id="GO:0005886">
    <property type="term" value="C:plasma membrane"/>
    <property type="evidence" value="ECO:0007669"/>
    <property type="project" value="UniProtKB-SubCell"/>
</dbReference>
<evidence type="ECO:0000256" key="3">
    <source>
        <dbReference type="ARBA" id="ARBA00022606"/>
    </source>
</evidence>
<dbReference type="PANTHER" id="PTHR21137:SF35">
    <property type="entry name" value="ODORANT RECEPTOR 19A-RELATED"/>
    <property type="match status" value="1"/>
</dbReference>
<evidence type="ECO:0000256" key="6">
    <source>
        <dbReference type="ARBA" id="ARBA00022989"/>
    </source>
</evidence>
<keyword evidence="9" id="KW-0807">Transducer</keyword>
<gene>
    <name evidence="11" type="ORF">BDFB_012609</name>
</gene>
<feature type="transmembrane region" description="Helical" evidence="10">
    <location>
        <begin position="161"/>
        <end position="180"/>
    </location>
</feature>
<feature type="transmembrane region" description="Helical" evidence="10">
    <location>
        <begin position="236"/>
        <end position="254"/>
    </location>
</feature>
<organism evidence="11 12">
    <name type="scientific">Asbolus verrucosus</name>
    <name type="common">Desert ironclad beetle</name>
    <dbReference type="NCBI Taxonomy" id="1661398"/>
    <lineage>
        <taxon>Eukaryota</taxon>
        <taxon>Metazoa</taxon>
        <taxon>Ecdysozoa</taxon>
        <taxon>Arthropoda</taxon>
        <taxon>Hexapoda</taxon>
        <taxon>Insecta</taxon>
        <taxon>Pterygota</taxon>
        <taxon>Neoptera</taxon>
        <taxon>Endopterygota</taxon>
        <taxon>Coleoptera</taxon>
        <taxon>Polyphaga</taxon>
        <taxon>Cucujiformia</taxon>
        <taxon>Tenebrionidae</taxon>
        <taxon>Pimeliinae</taxon>
        <taxon>Asbolus</taxon>
    </lineage>
</organism>
<evidence type="ECO:0000256" key="2">
    <source>
        <dbReference type="ARBA" id="ARBA00022475"/>
    </source>
</evidence>
<dbReference type="EMBL" id="QDEB01102655">
    <property type="protein sequence ID" value="RZC31772.1"/>
    <property type="molecule type" value="Genomic_DNA"/>
</dbReference>
<keyword evidence="3" id="KW-0716">Sensory transduction</keyword>
<feature type="transmembrane region" description="Helical" evidence="10">
    <location>
        <begin position="311"/>
        <end position="328"/>
    </location>
</feature>
<keyword evidence="4 10" id="KW-0812">Transmembrane</keyword>
<name>A0A482VG15_ASBVE</name>
<dbReference type="GO" id="GO:0005549">
    <property type="term" value="F:odorant binding"/>
    <property type="evidence" value="ECO:0007669"/>
    <property type="project" value="InterPro"/>
</dbReference>
<keyword evidence="12" id="KW-1185">Reference proteome</keyword>
<accession>A0A482VG15</accession>
<dbReference type="GO" id="GO:0007165">
    <property type="term" value="P:signal transduction"/>
    <property type="evidence" value="ECO:0007669"/>
    <property type="project" value="UniProtKB-KW"/>
</dbReference>
<dbReference type="AlphaFoldDB" id="A0A482VG15"/>
<keyword evidence="5" id="KW-0552">Olfaction</keyword>
<evidence type="ECO:0000256" key="5">
    <source>
        <dbReference type="ARBA" id="ARBA00022725"/>
    </source>
</evidence>
<sequence>MSTVYYLNFAIDFIEGSGLGPKIFMFRYMKGDILLMAEAFESLSTYTQCTVRKYILFVHGKLITEVIKECGQLWNYDLFGAKDEKALRQKMEFCIKMTKALAMASSGTIALLCLTAIFDEKKSVPLTCWTPDSKLATGIIFSLEVLTLLETLYLVVALDSFYLLICTAITVQFIMLQKMLEQLNFGVNSDDELHKKLNKIYSEYYIVQYVITVTAVAIQGYIVLYKSTSLQTSIKGVVYFFTVMFQVALFFIPASNIEIEAENFSNEIYNVNWEDNRNMKNGKHILFMLMKSQKPLYMLGGGMLHVNRNEYIVLLRLAFTIATILGGMK</sequence>
<keyword evidence="7 10" id="KW-0472">Membrane</keyword>
<evidence type="ECO:0000256" key="1">
    <source>
        <dbReference type="ARBA" id="ARBA00004651"/>
    </source>
</evidence>
<dbReference type="InterPro" id="IPR004117">
    <property type="entry name" value="7tm6_olfct_rcpt"/>
</dbReference>
<evidence type="ECO:0000256" key="7">
    <source>
        <dbReference type="ARBA" id="ARBA00023136"/>
    </source>
</evidence>
<keyword evidence="6 10" id="KW-1133">Transmembrane helix</keyword>
<protein>
    <submittedName>
        <fullName evidence="11">Odorant receptor 22a-like</fullName>
    </submittedName>
</protein>
<evidence type="ECO:0000313" key="11">
    <source>
        <dbReference type="EMBL" id="RZC31772.1"/>
    </source>
</evidence>
<reference evidence="11 12" key="1">
    <citation type="submission" date="2017-03" db="EMBL/GenBank/DDBJ databases">
        <title>Genome of the blue death feigning beetle - Asbolus verrucosus.</title>
        <authorList>
            <person name="Rider S.D."/>
        </authorList>
    </citation>
    <scope>NUCLEOTIDE SEQUENCE [LARGE SCALE GENOMIC DNA]</scope>
    <source>
        <strain evidence="11">Butters</strain>
        <tissue evidence="11">Head and leg muscle</tissue>
    </source>
</reference>
<feature type="transmembrane region" description="Helical" evidence="10">
    <location>
        <begin position="204"/>
        <end position="224"/>
    </location>
</feature>
<dbReference type="Pfam" id="PF02949">
    <property type="entry name" value="7tm_6"/>
    <property type="match status" value="1"/>
</dbReference>
<comment type="caution">
    <text evidence="11">The sequence shown here is derived from an EMBL/GenBank/DDBJ whole genome shotgun (WGS) entry which is preliminary data.</text>
</comment>
<evidence type="ECO:0000256" key="4">
    <source>
        <dbReference type="ARBA" id="ARBA00022692"/>
    </source>
</evidence>
<evidence type="ECO:0000256" key="8">
    <source>
        <dbReference type="ARBA" id="ARBA00023170"/>
    </source>
</evidence>
<evidence type="ECO:0000256" key="10">
    <source>
        <dbReference type="SAM" id="Phobius"/>
    </source>
</evidence>